<dbReference type="Gene3D" id="3.40.960.10">
    <property type="entry name" value="VSR Endonuclease"/>
    <property type="match status" value="1"/>
</dbReference>
<reference evidence="2" key="2">
    <citation type="journal article" date="2021" name="PeerJ">
        <title>Extensive microbial diversity within the chicken gut microbiome revealed by metagenomics and culture.</title>
        <authorList>
            <person name="Gilroy R."/>
            <person name="Ravi A."/>
            <person name="Getino M."/>
            <person name="Pursley I."/>
            <person name="Horton D.L."/>
            <person name="Alikhan N.F."/>
            <person name="Baker D."/>
            <person name="Gharbi K."/>
            <person name="Hall N."/>
            <person name="Watson M."/>
            <person name="Adriaenssens E.M."/>
            <person name="Foster-Nyarko E."/>
            <person name="Jarju S."/>
            <person name="Secka A."/>
            <person name="Antonio M."/>
            <person name="Oren A."/>
            <person name="Chaudhuri R.R."/>
            <person name="La Ragione R."/>
            <person name="Hildebrand F."/>
            <person name="Pallen M.J."/>
        </authorList>
    </citation>
    <scope>NUCLEOTIDE SEQUENCE</scope>
    <source>
        <strain evidence="2">ChiGjej1B1-24693</strain>
    </source>
</reference>
<name>A0A9D1GWT1_9ACTN</name>
<evidence type="ECO:0000313" key="3">
    <source>
        <dbReference type="Proteomes" id="UP000886842"/>
    </source>
</evidence>
<protein>
    <submittedName>
        <fullName evidence="2">DUF559 domain-containing protein</fullName>
    </submittedName>
</protein>
<feature type="domain" description="DUF559" evidence="1">
    <location>
        <begin position="213"/>
        <end position="270"/>
    </location>
</feature>
<dbReference type="EMBL" id="DVLP01000045">
    <property type="protein sequence ID" value="HIT74255.1"/>
    <property type="molecule type" value="Genomic_DNA"/>
</dbReference>
<gene>
    <name evidence="2" type="ORF">IAA98_01550</name>
</gene>
<sequence>MTVPRVPYGVARARTFHTHGVTRGQLRRLVEQGAVRHLRHGWYQTDDADPDVVRAIRLGARLSCLTVLGRSGLWLPPWAGLHIRFPERSRRGNRRPVPAGMHTCTPYGPQSLKDFGAVDPISLALSAAARCTTAEYFVAILDSALRSGQWSLDDLTHVLQHCPGHLRQLLTRTGRADSGTESLVRFRLESCNIAVTPQVEIPSVGRVDLLVGRRLVIEVDSVAHHTGLEAYTRDRERDRTLAALGYERIRLTWQQVIHDWDRVFADIVAIIPRGDHLRTPRLH</sequence>
<dbReference type="InterPro" id="IPR007569">
    <property type="entry name" value="DUF559"/>
</dbReference>
<evidence type="ECO:0000313" key="2">
    <source>
        <dbReference type="EMBL" id="HIT74255.1"/>
    </source>
</evidence>
<dbReference type="Proteomes" id="UP000886842">
    <property type="component" value="Unassembled WGS sequence"/>
</dbReference>
<accession>A0A9D1GWT1</accession>
<reference evidence="2" key="1">
    <citation type="submission" date="2020-10" db="EMBL/GenBank/DDBJ databases">
        <authorList>
            <person name="Gilroy R."/>
        </authorList>
    </citation>
    <scope>NUCLEOTIDE SEQUENCE</scope>
    <source>
        <strain evidence="2">ChiGjej1B1-24693</strain>
    </source>
</reference>
<organism evidence="2 3">
    <name type="scientific">Candidatus Avipropionibacterium avicola</name>
    <dbReference type="NCBI Taxonomy" id="2840701"/>
    <lineage>
        <taxon>Bacteria</taxon>
        <taxon>Bacillati</taxon>
        <taxon>Actinomycetota</taxon>
        <taxon>Actinomycetes</taxon>
        <taxon>Propionibacteriales</taxon>
        <taxon>Propionibacteriaceae</taxon>
        <taxon>Propionibacteriaceae incertae sedis</taxon>
        <taxon>Candidatus Avipropionibacterium</taxon>
    </lineage>
</organism>
<comment type="caution">
    <text evidence="2">The sequence shown here is derived from an EMBL/GenBank/DDBJ whole genome shotgun (WGS) entry which is preliminary data.</text>
</comment>
<evidence type="ECO:0000259" key="1">
    <source>
        <dbReference type="Pfam" id="PF04480"/>
    </source>
</evidence>
<dbReference type="AlphaFoldDB" id="A0A9D1GWT1"/>
<dbReference type="SUPFAM" id="SSF52980">
    <property type="entry name" value="Restriction endonuclease-like"/>
    <property type="match status" value="1"/>
</dbReference>
<dbReference type="Pfam" id="PF04480">
    <property type="entry name" value="DUF559"/>
    <property type="match status" value="1"/>
</dbReference>
<proteinExistence type="predicted"/>
<dbReference type="InterPro" id="IPR011335">
    <property type="entry name" value="Restrct_endonuc-II-like"/>
</dbReference>